<dbReference type="AlphaFoldDB" id="A0A263CX04"/>
<feature type="signal peptide" evidence="2">
    <location>
        <begin position="1"/>
        <end position="21"/>
    </location>
</feature>
<proteinExistence type="predicted"/>
<reference evidence="4 5" key="1">
    <citation type="submission" date="2017-07" db="EMBL/GenBank/DDBJ databases">
        <title>Amycolatopsis antarcticus sp. nov., isolated from the surface of an Antarcticus brown macroalga.</title>
        <authorList>
            <person name="Wang J."/>
            <person name="Leiva S."/>
            <person name="Huang J."/>
            <person name="Huang Y."/>
        </authorList>
    </citation>
    <scope>NUCLEOTIDE SEQUENCE [LARGE SCALE GENOMIC DNA]</scope>
    <source>
        <strain evidence="4 5">AU-G6</strain>
    </source>
</reference>
<evidence type="ECO:0000256" key="2">
    <source>
        <dbReference type="SAM" id="SignalP"/>
    </source>
</evidence>
<feature type="chain" id="PRO_5012785870" evidence="2">
    <location>
        <begin position="22"/>
        <end position="206"/>
    </location>
</feature>
<dbReference type="Proteomes" id="UP000242444">
    <property type="component" value="Unassembled WGS sequence"/>
</dbReference>
<gene>
    <name evidence="4" type="ORF">CFN78_23605</name>
</gene>
<dbReference type="InParanoid" id="A0A263CX04"/>
<dbReference type="RefSeq" id="WP_094865083.1">
    <property type="nucleotide sequence ID" value="NZ_NKYE01000018.1"/>
</dbReference>
<name>A0A263CX04_9PSEU</name>
<evidence type="ECO:0000313" key="5">
    <source>
        <dbReference type="Proteomes" id="UP000242444"/>
    </source>
</evidence>
<organism evidence="4 5">
    <name type="scientific">Amycolatopsis antarctica</name>
    <dbReference type="NCBI Taxonomy" id="1854586"/>
    <lineage>
        <taxon>Bacteria</taxon>
        <taxon>Bacillati</taxon>
        <taxon>Actinomycetota</taxon>
        <taxon>Actinomycetes</taxon>
        <taxon>Pseudonocardiales</taxon>
        <taxon>Pseudonocardiaceae</taxon>
        <taxon>Amycolatopsis</taxon>
    </lineage>
</organism>
<dbReference type="EMBL" id="NKYE01000018">
    <property type="protein sequence ID" value="OZM70673.1"/>
    <property type="molecule type" value="Genomic_DNA"/>
</dbReference>
<keyword evidence="5" id="KW-1185">Reference proteome</keyword>
<feature type="domain" description="DUF305" evidence="3">
    <location>
        <begin position="56"/>
        <end position="203"/>
    </location>
</feature>
<dbReference type="InterPro" id="IPR012347">
    <property type="entry name" value="Ferritin-like"/>
</dbReference>
<dbReference type="Gene3D" id="1.20.1260.10">
    <property type="match status" value="1"/>
</dbReference>
<dbReference type="InterPro" id="IPR005183">
    <property type="entry name" value="DUF305_CopM-like"/>
</dbReference>
<protein>
    <submittedName>
        <fullName evidence="4">DUF305 domain-containing protein</fullName>
    </submittedName>
</protein>
<dbReference type="Pfam" id="PF03713">
    <property type="entry name" value="DUF305"/>
    <property type="match status" value="1"/>
</dbReference>
<accession>A0A263CX04</accession>
<evidence type="ECO:0000256" key="1">
    <source>
        <dbReference type="SAM" id="MobiDB-lite"/>
    </source>
</evidence>
<feature type="compositionally biased region" description="Low complexity" evidence="1">
    <location>
        <begin position="36"/>
        <end position="48"/>
    </location>
</feature>
<sequence>MRTMKMIGFAVSAVALSAALAACGGEESQHHPETPAPSSAAPAAPAPAQGQSNQADITFAQQMIPHHQQAVEMAKLVAGRTSNQQVIDLAAQIQQAQDPEIQTMTAWLQQWGAPVLAPMPGMDHSGHGSMPGMMSAEDMGKLEQSKDTAFDTMWLTMMVDHHQGAIDMATTEQQQGASAEAKQLAGQIITAQQAEIATMNGLLNKK</sequence>
<dbReference type="PANTHER" id="PTHR36933">
    <property type="entry name" value="SLL0788 PROTEIN"/>
    <property type="match status" value="1"/>
</dbReference>
<evidence type="ECO:0000259" key="3">
    <source>
        <dbReference type="Pfam" id="PF03713"/>
    </source>
</evidence>
<dbReference type="PANTHER" id="PTHR36933:SF1">
    <property type="entry name" value="SLL0788 PROTEIN"/>
    <property type="match status" value="1"/>
</dbReference>
<feature type="region of interest" description="Disordered" evidence="1">
    <location>
        <begin position="25"/>
        <end position="52"/>
    </location>
</feature>
<dbReference type="OrthoDB" id="26872at2"/>
<comment type="caution">
    <text evidence="4">The sequence shown here is derived from an EMBL/GenBank/DDBJ whole genome shotgun (WGS) entry which is preliminary data.</text>
</comment>
<evidence type="ECO:0000313" key="4">
    <source>
        <dbReference type="EMBL" id="OZM70673.1"/>
    </source>
</evidence>
<dbReference type="PROSITE" id="PS51257">
    <property type="entry name" value="PROKAR_LIPOPROTEIN"/>
    <property type="match status" value="1"/>
</dbReference>
<keyword evidence="2" id="KW-0732">Signal</keyword>